<dbReference type="AlphaFoldDB" id="A0A381UEG2"/>
<protein>
    <submittedName>
        <fullName evidence="1">Uncharacterized protein</fullName>
    </submittedName>
</protein>
<proteinExistence type="predicted"/>
<evidence type="ECO:0000313" key="1">
    <source>
        <dbReference type="EMBL" id="SVA26131.1"/>
    </source>
</evidence>
<dbReference type="EMBL" id="UINC01006205">
    <property type="protein sequence ID" value="SVA26131.1"/>
    <property type="molecule type" value="Genomic_DNA"/>
</dbReference>
<sequence>MENPRNAPGDSHPNTDIYLMAAYFKPADDILVD</sequence>
<accession>A0A381UEG2</accession>
<organism evidence="1">
    <name type="scientific">marine metagenome</name>
    <dbReference type="NCBI Taxonomy" id="408172"/>
    <lineage>
        <taxon>unclassified sequences</taxon>
        <taxon>metagenomes</taxon>
        <taxon>ecological metagenomes</taxon>
    </lineage>
</organism>
<reference evidence="1" key="1">
    <citation type="submission" date="2018-05" db="EMBL/GenBank/DDBJ databases">
        <authorList>
            <person name="Lanie J.A."/>
            <person name="Ng W.-L."/>
            <person name="Kazmierczak K.M."/>
            <person name="Andrzejewski T.M."/>
            <person name="Davidsen T.M."/>
            <person name="Wayne K.J."/>
            <person name="Tettelin H."/>
            <person name="Glass J.I."/>
            <person name="Rusch D."/>
            <person name="Podicherti R."/>
            <person name="Tsui H.-C.T."/>
            <person name="Winkler M.E."/>
        </authorList>
    </citation>
    <scope>NUCLEOTIDE SEQUENCE</scope>
</reference>
<name>A0A381UEG2_9ZZZZ</name>
<gene>
    <name evidence="1" type="ORF">METZ01_LOCUS78985</name>
</gene>